<dbReference type="EMBL" id="JAGSOJ010000001">
    <property type="protein sequence ID" value="MCM1988654.1"/>
    <property type="molecule type" value="Genomic_DNA"/>
</dbReference>
<keyword evidence="1" id="KW-0812">Transmembrane</keyword>
<dbReference type="InterPro" id="IPR025698">
    <property type="entry name" value="2TM_dom"/>
</dbReference>
<evidence type="ECO:0000313" key="4">
    <source>
        <dbReference type="Proteomes" id="UP001056429"/>
    </source>
</evidence>
<sequence length="132" mass="15278">MDEFKNRVEDEIIKTAKKRLKIKRSFKVHRNIYLIVVICFTLMMTTIGLFEGEFFETVVAALIVALGWGIGVGIHFVTSMSQLKALDGNELEREIEYLKGRSGFNSLEEQKNNDVFKMNMDRIKNQNSLEKK</sequence>
<feature type="transmembrane region" description="Helical" evidence="1">
    <location>
        <begin position="58"/>
        <end position="77"/>
    </location>
</feature>
<proteinExistence type="predicted"/>
<comment type="caution">
    <text evidence="3">The sequence shown here is derived from an EMBL/GenBank/DDBJ whole genome shotgun (WGS) entry which is preliminary data.</text>
</comment>
<keyword evidence="1" id="KW-1133">Transmembrane helix</keyword>
<feature type="transmembrane region" description="Helical" evidence="1">
    <location>
        <begin position="31"/>
        <end position="52"/>
    </location>
</feature>
<reference evidence="3" key="2">
    <citation type="submission" date="2021-04" db="EMBL/GenBank/DDBJ databases">
        <authorList>
            <person name="Dong X."/>
        </authorList>
    </citation>
    <scope>NUCLEOTIDE SEQUENCE</scope>
    <source>
        <strain evidence="3">ZWT</strain>
    </source>
</reference>
<evidence type="ECO:0000256" key="1">
    <source>
        <dbReference type="SAM" id="Phobius"/>
    </source>
</evidence>
<dbReference type="Proteomes" id="UP001056429">
    <property type="component" value="Unassembled WGS sequence"/>
</dbReference>
<dbReference type="RefSeq" id="WP_250857525.1">
    <property type="nucleotide sequence ID" value="NZ_JAGSOJ010000001.1"/>
</dbReference>
<feature type="domain" description="2TM" evidence="2">
    <location>
        <begin position="15"/>
        <end position="93"/>
    </location>
</feature>
<dbReference type="Pfam" id="PF13239">
    <property type="entry name" value="2TM"/>
    <property type="match status" value="1"/>
</dbReference>
<name>A0A9J6NXC8_9CLOT</name>
<keyword evidence="4" id="KW-1185">Reference proteome</keyword>
<organism evidence="3 4">
    <name type="scientific">Oceanirhabdus seepicola</name>
    <dbReference type="NCBI Taxonomy" id="2828781"/>
    <lineage>
        <taxon>Bacteria</taxon>
        <taxon>Bacillati</taxon>
        <taxon>Bacillota</taxon>
        <taxon>Clostridia</taxon>
        <taxon>Eubacteriales</taxon>
        <taxon>Clostridiaceae</taxon>
        <taxon>Oceanirhabdus</taxon>
    </lineage>
</organism>
<protein>
    <submittedName>
        <fullName evidence="3">2TM domain-containing protein</fullName>
    </submittedName>
</protein>
<evidence type="ECO:0000313" key="3">
    <source>
        <dbReference type="EMBL" id="MCM1988654.1"/>
    </source>
</evidence>
<evidence type="ECO:0000259" key="2">
    <source>
        <dbReference type="Pfam" id="PF13239"/>
    </source>
</evidence>
<reference evidence="3" key="1">
    <citation type="journal article" date="2021" name="mSystems">
        <title>Bacteria and Archaea Synergistically Convert Glycine Betaine to Biogenic Methane in the Formosa Cold Seep of the South China Sea.</title>
        <authorList>
            <person name="Li L."/>
            <person name="Zhang W."/>
            <person name="Zhang S."/>
            <person name="Song L."/>
            <person name="Sun Q."/>
            <person name="Zhang H."/>
            <person name="Xiang H."/>
            <person name="Dong X."/>
        </authorList>
    </citation>
    <scope>NUCLEOTIDE SEQUENCE</scope>
    <source>
        <strain evidence="3">ZWT</strain>
    </source>
</reference>
<keyword evidence="1" id="KW-0472">Membrane</keyword>
<dbReference type="AlphaFoldDB" id="A0A9J6NXC8"/>
<accession>A0A9J6NXC8</accession>
<gene>
    <name evidence="3" type="ORF">KDK92_02805</name>
</gene>